<feature type="region of interest" description="Disordered" evidence="1">
    <location>
        <begin position="1649"/>
        <end position="1688"/>
    </location>
</feature>
<feature type="compositionally biased region" description="Basic residues" evidence="1">
    <location>
        <begin position="1527"/>
        <end position="1540"/>
    </location>
</feature>
<dbReference type="Proteomes" id="UP001470230">
    <property type="component" value="Unassembled WGS sequence"/>
</dbReference>
<dbReference type="EMBL" id="JAPFFF010000005">
    <property type="protein sequence ID" value="KAK8889970.1"/>
    <property type="molecule type" value="Genomic_DNA"/>
</dbReference>
<comment type="caution">
    <text evidence="2">The sequence shown here is derived from an EMBL/GenBank/DDBJ whole genome shotgun (WGS) entry which is preliminary data.</text>
</comment>
<evidence type="ECO:0000256" key="1">
    <source>
        <dbReference type="SAM" id="MobiDB-lite"/>
    </source>
</evidence>
<gene>
    <name evidence="2" type="ORF">M9Y10_034727</name>
</gene>
<protein>
    <submittedName>
        <fullName evidence="2">Ubiquitin carboxyl-terminal hydrolase 34</fullName>
    </submittedName>
</protein>
<feature type="compositionally biased region" description="Acidic residues" evidence="1">
    <location>
        <begin position="1650"/>
        <end position="1664"/>
    </location>
</feature>
<proteinExistence type="predicted"/>
<sequence length="1803" mass="207594">MSKFNFPNLETLKEKIKQNCTVTELFAEIEKSLSFLISKPSDDYTNEEKKFLKDQLCQMISLIITYKHKKSFHELVLKLFLEVNNLIISTKLNSCAIQLLIPFFDINPHNPDIFKVTTERKSNIYDFTIVSINPKITILKPEIPLINEELLKAFFSKSVLNIALSMIKTNDLDIQQISAIMNFFTKIQFFLDERLSLSLCIFFSNYALKLLTVDKYGLDGVNDILIFFDTFMNHLLTIQTNIFELTIEMLRYQTQNQYEALNLFFSIIDSSQVEQSAKIIKKTLISLLQQTTNVEIFLKIYSFFPTLLKKITFTAEELNNFVCQIRKIPNDANACVMRLFQSIQNQIDNPINNILLCLNLISCTDNDPLANLIFAKTVPLFDKKIKLNSNIIKITEKIANFIITDLNSNNSELDLLSLGYFLINSPRNDLIFEYVMKIIEQDNFEIYSTILEQLAKVPSQFEGEKILTTFSQTVIDHLIGRKFTPRISRLSEVVVNWIQNFTSVPENPIMTKLTSIDYFKCPDEIPPIVTAIINRATTRRFIRPLINKIMRDTVPEKHSNWAMNLAFDALHDERRDIERIGEILFQLLYENNKKINVIWMIYQAVIYEADFFSVGKISNNGMTVEALLNDEPFTFTIHPLHSTRRIYTEADKFFQKRFSQFTHFTLYIKNKEILPDQPLSVIPFKFGTDKKLRITAKIGENENGNDYCRLQPIFIEFIQKGERFTALFNLMNSFNSESQILFLILNLIDNEMIKPVLSSPIQQIFKRDYFLPLVDLESFALIPFVLDAARGNKTVYSSAYLSTVIQELNDQNIDHVSLFMACKLVAQCAADSCQFETSLIRKCLLTSKKKVIRQTMAEILTKTDETDKLLSILSSTCELQNRSRSKQYFSLLKAKNIDPLFVEFLVDRVSQFEIDLDGEIDQTLNGVFSIVLNPIESTFEKVFSFLFSPPTVMSPHLPFLHKKKSRRNAFNFILKYDKCIEKVSQILSMVPISSNVRKLNDNFSYYKRGFLSPLDYNTSMLATLYSVQSIRNFVIKTKFNSNILNELSNLFFNMTFTCLPTINIKNYPLLLFQNKNDTILSDLLRMIYYDQGFSSSYYDLFHIKCQPNEKCNFDDKCKKFLEKDKKKIIFFKIEKNGYSKFKFPLFFENYLLTAVTIKSDNNEYSVIYRGREMNNTSDLLNVKDNYLFDIYNRTCWFIIENNEISKYDISDLPERCFGGDKKKQSAILLAYEDKNIDIPKIYITNERREQIDNSNARYWPSVVCNSRGFIDFARELFESNIANNLDFGLDAFFKIAIIDDASLNDWKELLINKVLIDENWSKIFINKFISNKSIIEKVDFSQNGTIILPELFAAAKSNYNLDFQSTSDMISKFDQVTTEKQFGFVCDILTILIDDSQLDLSTYLNLLHLLTKIHNKFETIFTVSDRVLKCFNTIMNCLSFTKSNPALEDLIQPSFLKKWFQIAKKSDAFKSIIASSASKCSPESSAIINEILDTSLTQQAGGLNQPQQPPAMTAVTPSSEDAPTQPKKSKNAKLVKRKNRPTIEQGMDDSQIVDNYDDFEIERETVKNEGEKEKEEFQEEEIKQTPSIESDVNDRAITVNTTTINDNSTSEKTSNVQNDIGSFNHENDLYTIDDQTSIQNNNQNITFTEGENEGEEEEEEEEEASTNNTDVADAEDEGATESNIRLTSSSNDNFLTEVRPVHGLLSSSNDSLATSISNDFLNSSSNENFIANDGFLSDVASGFLDRQNDGLTVKNNSQDFIENNGPTLNENEDNKNNEKDTNDQLPFEFELKTDSPMSDSSMS</sequence>
<feature type="compositionally biased region" description="Basic and acidic residues" evidence="1">
    <location>
        <begin position="1566"/>
        <end position="1583"/>
    </location>
</feature>
<keyword evidence="2" id="KW-0378">Hydrolase</keyword>
<feature type="region of interest" description="Disordered" evidence="1">
    <location>
        <begin position="1755"/>
        <end position="1803"/>
    </location>
</feature>
<organism evidence="2 3">
    <name type="scientific">Tritrichomonas musculus</name>
    <dbReference type="NCBI Taxonomy" id="1915356"/>
    <lineage>
        <taxon>Eukaryota</taxon>
        <taxon>Metamonada</taxon>
        <taxon>Parabasalia</taxon>
        <taxon>Tritrichomonadida</taxon>
        <taxon>Tritrichomonadidae</taxon>
        <taxon>Tritrichomonas</taxon>
    </lineage>
</organism>
<evidence type="ECO:0000313" key="2">
    <source>
        <dbReference type="EMBL" id="KAK8889970.1"/>
    </source>
</evidence>
<feature type="region of interest" description="Disordered" evidence="1">
    <location>
        <begin position="1500"/>
        <end position="1550"/>
    </location>
</feature>
<accession>A0ABR2KJ04</accession>
<feature type="region of interest" description="Disordered" evidence="1">
    <location>
        <begin position="1566"/>
        <end position="1594"/>
    </location>
</feature>
<name>A0ABR2KJ04_9EUKA</name>
<feature type="compositionally biased region" description="Basic and acidic residues" evidence="1">
    <location>
        <begin position="1772"/>
        <end position="1782"/>
    </location>
</feature>
<feature type="compositionally biased region" description="Polar residues" evidence="1">
    <location>
        <begin position="1755"/>
        <end position="1768"/>
    </location>
</feature>
<evidence type="ECO:0000313" key="3">
    <source>
        <dbReference type="Proteomes" id="UP001470230"/>
    </source>
</evidence>
<dbReference type="GO" id="GO:0016787">
    <property type="term" value="F:hydrolase activity"/>
    <property type="evidence" value="ECO:0007669"/>
    <property type="project" value="UniProtKB-KW"/>
</dbReference>
<keyword evidence="3" id="KW-1185">Reference proteome</keyword>
<reference evidence="2 3" key="1">
    <citation type="submission" date="2024-04" db="EMBL/GenBank/DDBJ databases">
        <title>Tritrichomonas musculus Genome.</title>
        <authorList>
            <person name="Alves-Ferreira E."/>
            <person name="Grigg M."/>
            <person name="Lorenzi H."/>
            <person name="Galac M."/>
        </authorList>
    </citation>
    <scope>NUCLEOTIDE SEQUENCE [LARGE SCALE GENOMIC DNA]</scope>
    <source>
        <strain evidence="2 3">EAF2021</strain>
    </source>
</reference>